<dbReference type="Gene3D" id="3.30.497.10">
    <property type="entry name" value="Antithrombin, subunit I, domain 2"/>
    <property type="match status" value="1"/>
</dbReference>
<evidence type="ECO:0000256" key="1">
    <source>
        <dbReference type="ARBA" id="ARBA00022690"/>
    </source>
</evidence>
<proteinExistence type="evidence at transcript level"/>
<dbReference type="PANTHER" id="PTHR11461">
    <property type="entry name" value="SERINE PROTEASE INHIBITOR, SERPIN"/>
    <property type="match status" value="1"/>
</dbReference>
<organism evidence="6">
    <name type="scientific">Stenopsyche marmorata</name>
    <dbReference type="NCBI Taxonomy" id="177930"/>
    <lineage>
        <taxon>Eukaryota</taxon>
        <taxon>Metazoa</taxon>
        <taxon>Ecdysozoa</taxon>
        <taxon>Arthropoda</taxon>
        <taxon>Hexapoda</taxon>
        <taxon>Insecta</taxon>
        <taxon>Pterygota</taxon>
        <taxon>Neoptera</taxon>
        <taxon>Endopterygota</taxon>
        <taxon>Trichoptera</taxon>
        <taxon>Annulipalpia</taxon>
        <taxon>Philopotamoidea</taxon>
        <taxon>Stenopsychidae</taxon>
        <taxon>Stenopsychinae</taxon>
        <taxon>Stenopsyche</taxon>
    </lineage>
</organism>
<dbReference type="EMBL" id="LC384841">
    <property type="protein sequence ID" value="BBE28984.1"/>
    <property type="molecule type" value="mRNA"/>
</dbReference>
<feature type="chain" id="PRO_5016450678" evidence="4">
    <location>
        <begin position="20"/>
        <end position="299"/>
    </location>
</feature>
<evidence type="ECO:0000256" key="4">
    <source>
        <dbReference type="SAM" id="SignalP"/>
    </source>
</evidence>
<dbReference type="InterPro" id="IPR042185">
    <property type="entry name" value="Serpin_sf_2"/>
</dbReference>
<sequence>MARILPIAVLFLCIVAAHGKPGKYLRKALEFKRSIETFSMKLLNESVTSANDNFIESPISVWNMLTVLAEGANGNTLKQLKSIAHNNVEQAFVKKAFHNVTHALLVNTTTIKLQSVNAMFLPSTTKIDQNYRNSIRKNFLTKIFWIDFEQEDPTKRVNRFVEKNTGGNIKDFLTNDVPQDANMILINAIHFKGQWTVPFNPEDTMRDFFYDKNNEVIGEANYMHGIGKYNFMTMKKINAQILEIPYGVEGRLSMIVVLPIPANSFRTVIYQISKVGMANIINLLSESSVDEFRILHPSI</sequence>
<keyword evidence="4" id="KW-0732">Signal</keyword>
<evidence type="ECO:0000313" key="6">
    <source>
        <dbReference type="EMBL" id="BBE28984.1"/>
    </source>
</evidence>
<dbReference type="SUPFAM" id="SSF56574">
    <property type="entry name" value="Serpins"/>
    <property type="match status" value="1"/>
</dbReference>
<evidence type="ECO:0000259" key="5">
    <source>
        <dbReference type="SMART" id="SM00093"/>
    </source>
</evidence>
<feature type="signal peptide" evidence="4">
    <location>
        <begin position="1"/>
        <end position="19"/>
    </location>
</feature>
<feature type="domain" description="Serpin" evidence="5">
    <location>
        <begin position="40"/>
        <end position="297"/>
    </location>
</feature>
<dbReference type="Gene3D" id="2.30.39.10">
    <property type="entry name" value="Alpha-1-antitrypsin, domain 1"/>
    <property type="match status" value="1"/>
</dbReference>
<keyword evidence="2" id="KW-0722">Serine protease inhibitor</keyword>
<keyword evidence="1" id="KW-0646">Protease inhibitor</keyword>
<dbReference type="InterPro" id="IPR000215">
    <property type="entry name" value="Serpin_fam"/>
</dbReference>
<dbReference type="InterPro" id="IPR042178">
    <property type="entry name" value="Serpin_sf_1"/>
</dbReference>
<dbReference type="GO" id="GO:0005615">
    <property type="term" value="C:extracellular space"/>
    <property type="evidence" value="ECO:0007669"/>
    <property type="project" value="InterPro"/>
</dbReference>
<dbReference type="InterPro" id="IPR023796">
    <property type="entry name" value="Serpin_dom"/>
</dbReference>
<reference evidence="6" key="1">
    <citation type="journal article" date="2018" name="J. Insect Biotechnol. Sericology">
        <title>Construction of a BAC library and selection of BACs containing orthologs of Bombyx mori genes in Stenopsyche marmorata (Trichoptera:Stenopsychidae).</title>
        <authorList>
            <person name="Fujimoto T."/>
            <person name="Okumura A."/>
            <person name="Yoshido A."/>
            <person name="Yasukochi Y."/>
            <person name="Suzuki G."/>
            <person name="Sahara K."/>
        </authorList>
    </citation>
    <scope>NUCLEOTIDE SEQUENCE</scope>
    <source>
        <tissue evidence="6">Whole body</tissue>
    </source>
</reference>
<dbReference type="InterPro" id="IPR036186">
    <property type="entry name" value="Serpin_sf"/>
</dbReference>
<dbReference type="Pfam" id="PF00079">
    <property type="entry name" value="Serpin"/>
    <property type="match status" value="1"/>
</dbReference>
<accession>A0A2Z6FL73</accession>
<dbReference type="GO" id="GO:0004867">
    <property type="term" value="F:serine-type endopeptidase inhibitor activity"/>
    <property type="evidence" value="ECO:0007669"/>
    <property type="project" value="UniProtKB-KW"/>
</dbReference>
<evidence type="ECO:0000256" key="2">
    <source>
        <dbReference type="ARBA" id="ARBA00022900"/>
    </source>
</evidence>
<dbReference type="AlphaFoldDB" id="A0A2Z6FL73"/>
<name>A0A2Z6FL73_9NEOP</name>
<dbReference type="PANTHER" id="PTHR11461:SF367">
    <property type="entry name" value="GH21475P-RELATED"/>
    <property type="match status" value="1"/>
</dbReference>
<comment type="similarity">
    <text evidence="3">Belongs to the serpin family.</text>
</comment>
<protein>
    <submittedName>
        <fullName evidence="6">Serine protease inhibitor</fullName>
    </submittedName>
</protein>
<evidence type="ECO:0000256" key="3">
    <source>
        <dbReference type="RuleBase" id="RU000411"/>
    </source>
</evidence>
<dbReference type="SMART" id="SM00093">
    <property type="entry name" value="SERPIN"/>
    <property type="match status" value="1"/>
</dbReference>